<protein>
    <submittedName>
        <fullName evidence="2">Phosphoribosyl transferase</fullName>
    </submittedName>
</protein>
<dbReference type="CDD" id="cd06223">
    <property type="entry name" value="PRTases_typeI"/>
    <property type="match status" value="1"/>
</dbReference>
<dbReference type="Pfam" id="PF00156">
    <property type="entry name" value="Pribosyltran"/>
    <property type="match status" value="1"/>
</dbReference>
<sequence length="221" mass="24318">MLYKNRTAAGQFLAKELAAYANRPDVLVLALPRGGVPVAFEVAKALNAPLDVFVVRKLGVPDQPELAMGAIASGGVRVLNQDIVRSLRLTETEISREEAKQRQELERRERLYRGNRPFPVIRGRTVIVVDDGLATGATMRAAIMALLTQQPARLVVAVPVAAPQTCQELESEVDEVVCAVTPTPFYSVGLWYENFPQTSDEEVRSLLEKAAKRDRESAIHV</sequence>
<keyword evidence="3" id="KW-1185">Reference proteome</keyword>
<evidence type="ECO:0000259" key="1">
    <source>
        <dbReference type="Pfam" id="PF00156"/>
    </source>
</evidence>
<dbReference type="SUPFAM" id="SSF53271">
    <property type="entry name" value="PRTase-like"/>
    <property type="match status" value="1"/>
</dbReference>
<proteinExistence type="predicted"/>
<dbReference type="GO" id="GO:0016740">
    <property type="term" value="F:transferase activity"/>
    <property type="evidence" value="ECO:0007669"/>
    <property type="project" value="UniProtKB-KW"/>
</dbReference>
<dbReference type="Gene3D" id="3.40.50.2020">
    <property type="match status" value="1"/>
</dbReference>
<dbReference type="RefSeq" id="WP_016875095.1">
    <property type="nucleotide sequence ID" value="NZ_AJLN01000107.1"/>
</dbReference>
<evidence type="ECO:0000313" key="2">
    <source>
        <dbReference type="EMBL" id="RUR74197.1"/>
    </source>
</evidence>
<keyword evidence="2" id="KW-0808">Transferase</keyword>
<organism evidence="2 3">
    <name type="scientific">Chlorogloeopsis fritschii PCC 6912</name>
    <dbReference type="NCBI Taxonomy" id="211165"/>
    <lineage>
        <taxon>Bacteria</taxon>
        <taxon>Bacillati</taxon>
        <taxon>Cyanobacteriota</taxon>
        <taxon>Cyanophyceae</taxon>
        <taxon>Nostocales</taxon>
        <taxon>Chlorogloeopsidaceae</taxon>
        <taxon>Chlorogloeopsis</taxon>
    </lineage>
</organism>
<dbReference type="InterPro" id="IPR029057">
    <property type="entry name" value="PRTase-like"/>
</dbReference>
<dbReference type="OrthoDB" id="9810066at2"/>
<dbReference type="Gene3D" id="3.30.1310.20">
    <property type="entry name" value="PRTase-like"/>
    <property type="match status" value="1"/>
</dbReference>
<dbReference type="Proteomes" id="UP000268857">
    <property type="component" value="Unassembled WGS sequence"/>
</dbReference>
<comment type="caution">
    <text evidence="2">The sequence shown here is derived from an EMBL/GenBank/DDBJ whole genome shotgun (WGS) entry which is preliminary data.</text>
</comment>
<gene>
    <name evidence="2" type="ORF">PCC6912_52980</name>
</gene>
<dbReference type="AlphaFoldDB" id="A0A3S0XJK5"/>
<dbReference type="EMBL" id="RSCJ01000030">
    <property type="protein sequence ID" value="RUR74197.1"/>
    <property type="molecule type" value="Genomic_DNA"/>
</dbReference>
<dbReference type="STRING" id="211165.GCA_000317285_04346"/>
<accession>A0A3S0XJK5</accession>
<dbReference type="InterPro" id="IPR000836">
    <property type="entry name" value="PRTase_dom"/>
</dbReference>
<reference evidence="2 3" key="1">
    <citation type="journal article" date="2019" name="Genome Biol. Evol.">
        <title>Day and night: Metabolic profiles and evolutionary relationships of six axenic non-marine cyanobacteria.</title>
        <authorList>
            <person name="Will S.E."/>
            <person name="Henke P."/>
            <person name="Boedeker C."/>
            <person name="Huang S."/>
            <person name="Brinkmann H."/>
            <person name="Rohde M."/>
            <person name="Jarek M."/>
            <person name="Friedl T."/>
            <person name="Seufert S."/>
            <person name="Schumacher M."/>
            <person name="Overmann J."/>
            <person name="Neumann-Schaal M."/>
            <person name="Petersen J."/>
        </authorList>
    </citation>
    <scope>NUCLEOTIDE SEQUENCE [LARGE SCALE GENOMIC DNA]</scope>
    <source>
        <strain evidence="2 3">PCC 6912</strain>
    </source>
</reference>
<evidence type="ECO:0000313" key="3">
    <source>
        <dbReference type="Proteomes" id="UP000268857"/>
    </source>
</evidence>
<name>A0A3S0XJK5_CHLFR</name>
<feature type="domain" description="Phosphoribosyltransferase" evidence="1">
    <location>
        <begin position="6"/>
        <end position="177"/>
    </location>
</feature>